<name>A0A8F9XJX2_9BACT</name>
<dbReference type="KEGG" id="ole:K0B96_00450"/>
<dbReference type="Proteomes" id="UP000825051">
    <property type="component" value="Chromosome"/>
</dbReference>
<protein>
    <submittedName>
        <fullName evidence="1">GDYXXLXY domain-containing protein</fullName>
    </submittedName>
</protein>
<keyword evidence="2" id="KW-1185">Reference proteome</keyword>
<accession>A0A8F9XJX2</accession>
<sequence length="170" mass="18871">MTRARWLIVVVALQAGYLLAWAGYHEWARATGLVVRLETAPVDPQDLMRGDYLVLRYKISDVAVPWSEPEEGARAGRDIWVTLKPKEGFYVVDRASWTAPTSATAGIVVHGHVRGPAVKREMRVDYGIEKYFVPEGKGTPRFKTMVVEAVVDADGGMAIKRVLVDGKSYP</sequence>
<dbReference type="RefSeq" id="WP_220162565.1">
    <property type="nucleotide sequence ID" value="NZ_CP080507.1"/>
</dbReference>
<proteinExistence type="predicted"/>
<evidence type="ECO:0000313" key="1">
    <source>
        <dbReference type="EMBL" id="QYM79118.1"/>
    </source>
</evidence>
<dbReference type="AlphaFoldDB" id="A0A8F9XJX2"/>
<gene>
    <name evidence="1" type="ORF">K0B96_00450</name>
</gene>
<dbReference type="InterPro" id="IPR025833">
    <property type="entry name" value="GDYXXLXY"/>
</dbReference>
<organism evidence="1 2">
    <name type="scientific">Horticoccus luteus</name>
    <dbReference type="NCBI Taxonomy" id="2862869"/>
    <lineage>
        <taxon>Bacteria</taxon>
        <taxon>Pseudomonadati</taxon>
        <taxon>Verrucomicrobiota</taxon>
        <taxon>Opitutia</taxon>
        <taxon>Opitutales</taxon>
        <taxon>Opitutaceae</taxon>
        <taxon>Horticoccus</taxon>
    </lineage>
</organism>
<dbReference type="EMBL" id="CP080507">
    <property type="protein sequence ID" value="QYM79118.1"/>
    <property type="molecule type" value="Genomic_DNA"/>
</dbReference>
<evidence type="ECO:0000313" key="2">
    <source>
        <dbReference type="Proteomes" id="UP000825051"/>
    </source>
</evidence>
<dbReference type="Pfam" id="PF14345">
    <property type="entry name" value="GDYXXLXY"/>
    <property type="match status" value="1"/>
</dbReference>
<reference evidence="1" key="1">
    <citation type="submission" date="2021-08" db="EMBL/GenBank/DDBJ databases">
        <title>Genome of a novel bacterium of the phylum Verrucomicrobia, Oleiharenicola sp. KSB-15.</title>
        <authorList>
            <person name="Chung J.-H."/>
            <person name="Ahn J.-H."/>
            <person name="Yoon Y."/>
            <person name="Kim D.-Y."/>
            <person name="An S.-H."/>
            <person name="Park I."/>
            <person name="Yeon J."/>
        </authorList>
    </citation>
    <scope>NUCLEOTIDE SEQUENCE</scope>
    <source>
        <strain evidence="1">KSB-15</strain>
    </source>
</reference>